<dbReference type="InterPro" id="IPR050360">
    <property type="entry name" value="MFS_Sugar_Transporters"/>
</dbReference>
<keyword evidence="5 8" id="KW-1133">Transmembrane helix</keyword>
<dbReference type="InterPro" id="IPR003663">
    <property type="entry name" value="Sugar/inositol_transpt"/>
</dbReference>
<keyword evidence="3 7" id="KW-0813">Transport</keyword>
<keyword evidence="4 8" id="KW-0812">Transmembrane</keyword>
<dbReference type="Pfam" id="PF00083">
    <property type="entry name" value="Sugar_tr"/>
    <property type="match status" value="1"/>
</dbReference>
<proteinExistence type="inferred from homology"/>
<dbReference type="Gene3D" id="1.20.1250.20">
    <property type="entry name" value="MFS general substrate transporter like domains"/>
    <property type="match status" value="1"/>
</dbReference>
<dbReference type="PANTHER" id="PTHR48022:SF2">
    <property type="entry name" value="PLASTIDIC GLUCOSE TRANSPORTER 4"/>
    <property type="match status" value="1"/>
</dbReference>
<feature type="transmembrane region" description="Helical" evidence="8">
    <location>
        <begin position="17"/>
        <end position="40"/>
    </location>
</feature>
<comment type="similarity">
    <text evidence="2 7">Belongs to the major facilitator superfamily. Sugar transporter (TC 2.A.1.1) family.</text>
</comment>
<dbReference type="InterPro" id="IPR005828">
    <property type="entry name" value="MFS_sugar_transport-like"/>
</dbReference>
<dbReference type="PANTHER" id="PTHR48022">
    <property type="entry name" value="PLASTIDIC GLUCOSE TRANSPORTER 4"/>
    <property type="match status" value="1"/>
</dbReference>
<evidence type="ECO:0000256" key="7">
    <source>
        <dbReference type="RuleBase" id="RU003346"/>
    </source>
</evidence>
<dbReference type="AlphaFoldDB" id="L2FWD4"/>
<evidence type="ECO:0000256" key="2">
    <source>
        <dbReference type="ARBA" id="ARBA00010992"/>
    </source>
</evidence>
<organism evidence="10">
    <name type="scientific">Colletotrichum fructicola (strain Nara gc5)</name>
    <name type="common">Anthracnose fungus</name>
    <name type="synonym">Colletotrichum gloeosporioides (strain Nara gc5)</name>
    <dbReference type="NCBI Taxonomy" id="1213859"/>
    <lineage>
        <taxon>Eukaryota</taxon>
        <taxon>Fungi</taxon>
        <taxon>Dikarya</taxon>
        <taxon>Ascomycota</taxon>
        <taxon>Pezizomycotina</taxon>
        <taxon>Sordariomycetes</taxon>
        <taxon>Hypocreomycetidae</taxon>
        <taxon>Glomerellales</taxon>
        <taxon>Glomerellaceae</taxon>
        <taxon>Colletotrichum</taxon>
        <taxon>Colletotrichum gloeosporioides species complex</taxon>
    </lineage>
</organism>
<reference evidence="11 12" key="3">
    <citation type="submission" date="2020-04" db="EMBL/GenBank/DDBJ databases">
        <title>Genome sequencing and assembly of multiple isolates from the Colletotrichum gloeosporioides species complex.</title>
        <authorList>
            <person name="Gan P."/>
            <person name="Shirasu K."/>
        </authorList>
    </citation>
    <scope>NUCLEOTIDE SEQUENCE [LARGE SCALE GENOMIC DNA]</scope>
    <source>
        <strain evidence="11 12">Nara gc5</strain>
    </source>
</reference>
<dbReference type="EMBL" id="ANPB02000007">
    <property type="protein sequence ID" value="KAF4479932.1"/>
    <property type="molecule type" value="Genomic_DNA"/>
</dbReference>
<protein>
    <submittedName>
        <fullName evidence="11">High-affinity glucose transporter</fullName>
    </submittedName>
    <submittedName>
        <fullName evidence="10">MFS sugar transporter</fullName>
    </submittedName>
</protein>
<feature type="transmembrane region" description="Helical" evidence="8">
    <location>
        <begin position="399"/>
        <end position="421"/>
    </location>
</feature>
<evidence type="ECO:0000313" key="11">
    <source>
        <dbReference type="EMBL" id="KAF4479932.1"/>
    </source>
</evidence>
<dbReference type="GO" id="GO:0005351">
    <property type="term" value="F:carbohydrate:proton symporter activity"/>
    <property type="evidence" value="ECO:0007669"/>
    <property type="project" value="TreeGrafter"/>
</dbReference>
<feature type="transmembrane region" description="Helical" evidence="8">
    <location>
        <begin position="433"/>
        <end position="454"/>
    </location>
</feature>
<dbReference type="InParanoid" id="L2FWD4"/>
<reference evidence="10" key="1">
    <citation type="submission" date="2012-08" db="EMBL/GenBank/DDBJ databases">
        <title>Genome analysis of Colletotrichum orbiculare and Colletotrichum fructicola.</title>
        <authorList>
            <person name="Gan P.H.P."/>
            <person name="Ikeda K."/>
            <person name="Irieda H."/>
            <person name="Narusaka M."/>
            <person name="O'Connell R.J."/>
            <person name="Narusaka Y."/>
            <person name="Takano Y."/>
            <person name="Kubo Y."/>
            <person name="Shirasu K."/>
        </authorList>
    </citation>
    <scope>NUCLEOTIDE SEQUENCE</scope>
    <source>
        <strain evidence="10">Nara gc5</strain>
    </source>
</reference>
<feature type="transmembrane region" description="Helical" evidence="8">
    <location>
        <begin position="151"/>
        <end position="172"/>
    </location>
</feature>
<dbReference type="SUPFAM" id="SSF103473">
    <property type="entry name" value="MFS general substrate transporter"/>
    <property type="match status" value="1"/>
</dbReference>
<dbReference type="EMBL" id="KB020795">
    <property type="protein sequence ID" value="ELA30450.1"/>
    <property type="molecule type" value="Genomic_DNA"/>
</dbReference>
<keyword evidence="12" id="KW-1185">Reference proteome</keyword>
<evidence type="ECO:0000313" key="12">
    <source>
        <dbReference type="Proteomes" id="UP000011096"/>
    </source>
</evidence>
<evidence type="ECO:0000313" key="10">
    <source>
        <dbReference type="EMBL" id="ELA30450.1"/>
    </source>
</evidence>
<feature type="transmembrane region" description="Helical" evidence="8">
    <location>
        <begin position="192"/>
        <end position="210"/>
    </location>
</feature>
<sequence>MGGPKALRCHHGNTKQALLASIGISMGGLLYGLDTGIIATTIGQSTFKTYMYGGSQGSPALVGGIVASYYAGGCIGGLQSGWLMDKWSRRYTVLIGAVVSILGAALQAAAVNPGMMIAGRIFSGWSTGVLYSVTPIYLAEISPPENRGFLVGLKGLTNAGGFFVANWIGYAGSFASGNGQWRIPLAMQAPPAVGLGLLVFAMPFSPRWLVKQERHEDAVKVLRRLHGARGEDFVQHQYVEIRDQLALEADLRRQSSLKILFTRQYARRMLLACLIVNMTKLSGSQVIQNYQSLMYAALGFKGQTVLLIAGCYGTMGILGQIFNLIWVSDTWSRRKTMCTGTASIAATLIVLLALSKYYPDDRNLAGSSAGVAFIFIFSFLYAVFFNSTNWVLVSEIFPLHLRGTGVGFAIFTQAVTAIWLSQVSPTAFEALEWKFYFIFIATNVSAGLAYYFFLPETNQLSLEQIAAVFGDAAVEGNLRQKDTIDDKTEAIELEEERKYEA</sequence>
<dbReference type="InterPro" id="IPR020846">
    <property type="entry name" value="MFS_dom"/>
</dbReference>
<dbReference type="GO" id="GO:0016020">
    <property type="term" value="C:membrane"/>
    <property type="evidence" value="ECO:0007669"/>
    <property type="project" value="UniProtKB-SubCell"/>
</dbReference>
<keyword evidence="6 8" id="KW-0472">Membrane</keyword>
<feature type="transmembrane region" description="Helical" evidence="8">
    <location>
        <begin position="364"/>
        <end position="387"/>
    </location>
</feature>
<accession>L2FWD4</accession>
<dbReference type="PROSITE" id="PS50850">
    <property type="entry name" value="MFS"/>
    <property type="match status" value="1"/>
</dbReference>
<feature type="domain" description="Major facilitator superfamily (MFS) profile" evidence="9">
    <location>
        <begin position="20"/>
        <end position="458"/>
    </location>
</feature>
<dbReference type="HOGENOM" id="CLU_001265_30_13_1"/>
<name>L2FWD4_COLFN</name>
<feature type="transmembrane region" description="Helical" evidence="8">
    <location>
        <begin position="117"/>
        <end position="139"/>
    </location>
</feature>
<dbReference type="RefSeq" id="XP_031884399.1">
    <property type="nucleotide sequence ID" value="XM_032036588.1"/>
</dbReference>
<reference evidence="11 12" key="2">
    <citation type="submission" date="2012-08" db="EMBL/GenBank/DDBJ databases">
        <authorList>
            <person name="Gan P.H.P."/>
            <person name="Ikeda K."/>
            <person name="Irieda H."/>
            <person name="Narusaka M."/>
            <person name="O'Connell R.J."/>
            <person name="Narusaka Y."/>
            <person name="Takano Y."/>
            <person name="Kubo Y."/>
            <person name="Shirasu K."/>
        </authorList>
    </citation>
    <scope>NUCLEOTIDE SEQUENCE [LARGE SCALE GENOMIC DNA]</scope>
    <source>
        <strain evidence="11 12">Nara gc5</strain>
    </source>
</reference>
<feature type="transmembrane region" description="Helical" evidence="8">
    <location>
        <begin position="338"/>
        <end position="358"/>
    </location>
</feature>
<dbReference type="OrthoDB" id="6612291at2759"/>
<feature type="transmembrane region" description="Helical" evidence="8">
    <location>
        <begin position="269"/>
        <end position="287"/>
    </location>
</feature>
<feature type="transmembrane region" description="Helical" evidence="8">
    <location>
        <begin position="60"/>
        <end position="79"/>
    </location>
</feature>
<feature type="transmembrane region" description="Helical" evidence="8">
    <location>
        <begin position="307"/>
        <end position="326"/>
    </location>
</feature>
<evidence type="ECO:0000256" key="6">
    <source>
        <dbReference type="ARBA" id="ARBA00023136"/>
    </source>
</evidence>
<dbReference type="Proteomes" id="UP000011096">
    <property type="component" value="Unassembled WGS sequence"/>
</dbReference>
<gene>
    <name evidence="11" type="primary">HGT1-1</name>
    <name evidence="10" type="ORF">CGGC5_9321</name>
    <name evidence="11" type="ORF">CGGC5_v012856</name>
</gene>
<dbReference type="PRINTS" id="PR00171">
    <property type="entry name" value="SUGRTRNSPORT"/>
</dbReference>
<dbReference type="InterPro" id="IPR036259">
    <property type="entry name" value="MFS_trans_sf"/>
</dbReference>
<evidence type="ECO:0000256" key="3">
    <source>
        <dbReference type="ARBA" id="ARBA00022448"/>
    </source>
</evidence>
<evidence type="ECO:0000256" key="8">
    <source>
        <dbReference type="SAM" id="Phobius"/>
    </source>
</evidence>
<keyword evidence="10" id="KW-0762">Sugar transport</keyword>
<feature type="transmembrane region" description="Helical" evidence="8">
    <location>
        <begin position="91"/>
        <end position="111"/>
    </location>
</feature>
<dbReference type="NCBIfam" id="TIGR00879">
    <property type="entry name" value="SP"/>
    <property type="match status" value="1"/>
</dbReference>
<evidence type="ECO:0000256" key="4">
    <source>
        <dbReference type="ARBA" id="ARBA00022692"/>
    </source>
</evidence>
<evidence type="ECO:0000256" key="5">
    <source>
        <dbReference type="ARBA" id="ARBA00022989"/>
    </source>
</evidence>
<evidence type="ECO:0000259" key="9">
    <source>
        <dbReference type="PROSITE" id="PS50850"/>
    </source>
</evidence>
<evidence type="ECO:0000256" key="1">
    <source>
        <dbReference type="ARBA" id="ARBA00004141"/>
    </source>
</evidence>
<comment type="subcellular location">
    <subcellularLocation>
        <location evidence="1">Membrane</location>
        <topology evidence="1">Multi-pass membrane protein</topology>
    </subcellularLocation>
</comment>
<dbReference type="GeneID" id="43620581"/>
<dbReference type="FunFam" id="1.20.1250.20:FF:000134">
    <property type="entry name" value="MFS sugar transporter protein"/>
    <property type="match status" value="1"/>
</dbReference>